<evidence type="ECO:0000256" key="2">
    <source>
        <dbReference type="ARBA" id="ARBA00022598"/>
    </source>
</evidence>
<dbReference type="Gene3D" id="3.30.1360.70">
    <property type="entry name" value="Arginyl tRNA synthetase N-terminal domain"/>
    <property type="match status" value="1"/>
</dbReference>
<evidence type="ECO:0000259" key="10">
    <source>
        <dbReference type="SMART" id="SM00836"/>
    </source>
</evidence>
<dbReference type="EC" id="6.1.1.19" evidence="8"/>
<keyword evidence="2 8" id="KW-0436">Ligase</keyword>
<dbReference type="EMBL" id="MGJN01000020">
    <property type="protein sequence ID" value="OGN06259.1"/>
    <property type="molecule type" value="Genomic_DNA"/>
</dbReference>
<dbReference type="SUPFAM" id="SSF55190">
    <property type="entry name" value="Arginyl-tRNA synthetase (ArgRS), N-terminal 'additional' domain"/>
    <property type="match status" value="1"/>
</dbReference>
<dbReference type="GO" id="GO:0004814">
    <property type="term" value="F:arginine-tRNA ligase activity"/>
    <property type="evidence" value="ECO:0007669"/>
    <property type="project" value="UniProtKB-UniRule"/>
</dbReference>
<comment type="subcellular location">
    <subcellularLocation>
        <location evidence="8">Cytoplasm</location>
    </subcellularLocation>
</comment>
<proteinExistence type="inferred from homology"/>
<keyword evidence="5 8" id="KW-0648">Protein biosynthesis</keyword>
<dbReference type="InterPro" id="IPR014729">
    <property type="entry name" value="Rossmann-like_a/b/a_fold"/>
</dbReference>
<dbReference type="InterPro" id="IPR005148">
    <property type="entry name" value="Arg-tRNA-synth_N"/>
</dbReference>
<name>A0A1F8F1V4_9BACT</name>
<comment type="subunit">
    <text evidence="8">Monomer.</text>
</comment>
<dbReference type="InterPro" id="IPR001278">
    <property type="entry name" value="Arg-tRNA-ligase"/>
</dbReference>
<dbReference type="GO" id="GO:0005524">
    <property type="term" value="F:ATP binding"/>
    <property type="evidence" value="ECO:0007669"/>
    <property type="project" value="UniProtKB-UniRule"/>
</dbReference>
<dbReference type="InterPro" id="IPR008909">
    <property type="entry name" value="DALR_anticod-bd"/>
</dbReference>
<dbReference type="Gene3D" id="3.40.50.620">
    <property type="entry name" value="HUPs"/>
    <property type="match status" value="1"/>
</dbReference>
<evidence type="ECO:0000256" key="3">
    <source>
        <dbReference type="ARBA" id="ARBA00022741"/>
    </source>
</evidence>
<feature type="domain" description="Arginyl tRNA synthetase N-terminal" evidence="11">
    <location>
        <begin position="3"/>
        <end position="95"/>
    </location>
</feature>
<dbReference type="SUPFAM" id="SSF47323">
    <property type="entry name" value="Anticodon-binding domain of a subclass of class I aminoacyl-tRNA synthetases"/>
    <property type="match status" value="1"/>
</dbReference>
<protein>
    <recommendedName>
        <fullName evidence="8">Arginine--tRNA ligase</fullName>
        <ecNumber evidence="8">6.1.1.19</ecNumber>
    </recommendedName>
    <alternativeName>
        <fullName evidence="8">Arginyl-tRNA synthetase</fullName>
        <shortName evidence="8">ArgRS</shortName>
    </alternativeName>
</protein>
<dbReference type="AlphaFoldDB" id="A0A1F8F1V4"/>
<dbReference type="PRINTS" id="PR01038">
    <property type="entry name" value="TRNASYNTHARG"/>
</dbReference>
<keyword evidence="6 8" id="KW-0030">Aminoacyl-tRNA synthetase</keyword>
<reference evidence="12 13" key="1">
    <citation type="journal article" date="2016" name="Nat. Commun.">
        <title>Thousands of microbial genomes shed light on interconnected biogeochemical processes in an aquifer system.</title>
        <authorList>
            <person name="Anantharaman K."/>
            <person name="Brown C.T."/>
            <person name="Hug L.A."/>
            <person name="Sharon I."/>
            <person name="Castelle C.J."/>
            <person name="Probst A.J."/>
            <person name="Thomas B.C."/>
            <person name="Singh A."/>
            <person name="Wilkins M.J."/>
            <person name="Karaoz U."/>
            <person name="Brodie E.L."/>
            <person name="Williams K.H."/>
            <person name="Hubbard S.S."/>
            <person name="Banfield J.F."/>
        </authorList>
    </citation>
    <scope>NUCLEOTIDE SEQUENCE [LARGE SCALE GENOMIC DNA]</scope>
</reference>
<dbReference type="GO" id="GO:0006420">
    <property type="term" value="P:arginyl-tRNA aminoacylation"/>
    <property type="evidence" value="ECO:0007669"/>
    <property type="project" value="UniProtKB-UniRule"/>
</dbReference>
<dbReference type="Pfam" id="PF00750">
    <property type="entry name" value="tRNA-synt_1d"/>
    <property type="match status" value="1"/>
</dbReference>
<evidence type="ECO:0000256" key="1">
    <source>
        <dbReference type="ARBA" id="ARBA00005594"/>
    </source>
</evidence>
<organism evidence="12 13">
    <name type="scientific">Candidatus Yanofskybacteria bacterium RIFCSPHIGHO2_02_FULL_38_22b</name>
    <dbReference type="NCBI Taxonomy" id="1802673"/>
    <lineage>
        <taxon>Bacteria</taxon>
        <taxon>Candidatus Yanofskyibacteriota</taxon>
    </lineage>
</organism>
<keyword evidence="8" id="KW-0963">Cytoplasm</keyword>
<evidence type="ECO:0000256" key="4">
    <source>
        <dbReference type="ARBA" id="ARBA00022840"/>
    </source>
</evidence>
<gene>
    <name evidence="8" type="primary">argS</name>
    <name evidence="12" type="ORF">A3B86_04025</name>
</gene>
<comment type="catalytic activity">
    <reaction evidence="7 8">
        <text>tRNA(Arg) + L-arginine + ATP = L-arginyl-tRNA(Arg) + AMP + diphosphate</text>
        <dbReference type="Rhea" id="RHEA:20301"/>
        <dbReference type="Rhea" id="RHEA-COMP:9658"/>
        <dbReference type="Rhea" id="RHEA-COMP:9673"/>
        <dbReference type="ChEBI" id="CHEBI:30616"/>
        <dbReference type="ChEBI" id="CHEBI:32682"/>
        <dbReference type="ChEBI" id="CHEBI:33019"/>
        <dbReference type="ChEBI" id="CHEBI:78442"/>
        <dbReference type="ChEBI" id="CHEBI:78513"/>
        <dbReference type="ChEBI" id="CHEBI:456215"/>
        <dbReference type="EC" id="6.1.1.19"/>
    </reaction>
</comment>
<dbReference type="Pfam" id="PF05746">
    <property type="entry name" value="DALR_1"/>
    <property type="match status" value="1"/>
</dbReference>
<dbReference type="GO" id="GO:0005737">
    <property type="term" value="C:cytoplasm"/>
    <property type="evidence" value="ECO:0007669"/>
    <property type="project" value="UniProtKB-SubCell"/>
</dbReference>
<feature type="domain" description="DALR anticodon binding" evidence="10">
    <location>
        <begin position="455"/>
        <end position="572"/>
    </location>
</feature>
<dbReference type="PANTHER" id="PTHR11956:SF5">
    <property type="entry name" value="ARGININE--TRNA LIGASE, CYTOPLASMIC"/>
    <property type="match status" value="1"/>
</dbReference>
<dbReference type="Pfam" id="PF03485">
    <property type="entry name" value="Arg_tRNA_synt_N"/>
    <property type="match status" value="1"/>
</dbReference>
<evidence type="ECO:0000256" key="5">
    <source>
        <dbReference type="ARBA" id="ARBA00022917"/>
    </source>
</evidence>
<evidence type="ECO:0000256" key="6">
    <source>
        <dbReference type="ARBA" id="ARBA00023146"/>
    </source>
</evidence>
<dbReference type="InterPro" id="IPR036695">
    <property type="entry name" value="Arg-tRNA-synth_N_sf"/>
</dbReference>
<evidence type="ECO:0000256" key="9">
    <source>
        <dbReference type="RuleBase" id="RU363038"/>
    </source>
</evidence>
<dbReference type="SUPFAM" id="SSF52374">
    <property type="entry name" value="Nucleotidylyl transferase"/>
    <property type="match status" value="1"/>
</dbReference>
<comment type="similarity">
    <text evidence="1 8 9">Belongs to the class-I aminoacyl-tRNA synthetase family.</text>
</comment>
<dbReference type="InterPro" id="IPR035684">
    <property type="entry name" value="ArgRS_core"/>
</dbReference>
<accession>A0A1F8F1V4</accession>
<comment type="caution">
    <text evidence="12">The sequence shown here is derived from an EMBL/GenBank/DDBJ whole genome shotgun (WGS) entry which is preliminary data.</text>
</comment>
<dbReference type="SMART" id="SM01016">
    <property type="entry name" value="Arg_tRNA_synt_N"/>
    <property type="match status" value="1"/>
</dbReference>
<sequence length="572" mass="65311">MKSWLRDKIEEFYPNIDFDILIPPSFASPSHKASEGKLDLGDYSVNLAFVLVKKEKKNPKEVGEELVAKFSKDKEFQKRFSKIELAGGGFINFYLKDDYVRERLVEISKEKDFGYNDEMKGKTVMVEYTDPNPFKLFHIGHLMSNTIGEAIARLYEASGAKVWRVNYQGDVGLHVAKTIWGMNSLPGSKDGVNYAPSEEDSLGKKVGYLGEMYAKGSWAYSSFKEEIEKINQKIYDRSDSKINKLYDLGKKWSLEYFEETYKRLGTKFDHYFFESETGPNGLSIINQNKKIFTESEGALIFKGEDYGVHSRVFINSKGLPTYEAKELGLNKEKFDKYNPDLSIIITGNEINDYFKVLLKVMELVMPEVAQKTRHIGHGMLRLSTGKMSSRTGDVVTADSLIKQTKERLPESEDNIKEKIAIGAIKYSILKQSPGHDIIFDFEKSLSVKGDSAPYIQYTYARLNSIVNKADSYKTLKTIKPEYLNEAVELSLIKNILKFTDVIQESGQELAPQQVALYIYELAVAANRFYEEVRVLKDDNEERRNARLMLVETTAEVLKRGLNLLGIEVLERI</sequence>
<keyword evidence="3 8" id="KW-0547">Nucleotide-binding</keyword>
<evidence type="ECO:0000256" key="7">
    <source>
        <dbReference type="ARBA" id="ARBA00049339"/>
    </source>
</evidence>
<keyword evidence="4 8" id="KW-0067">ATP-binding</keyword>
<evidence type="ECO:0000259" key="11">
    <source>
        <dbReference type="SMART" id="SM01016"/>
    </source>
</evidence>
<dbReference type="NCBIfam" id="TIGR00456">
    <property type="entry name" value="argS"/>
    <property type="match status" value="1"/>
</dbReference>
<dbReference type="HAMAP" id="MF_00123">
    <property type="entry name" value="Arg_tRNA_synth"/>
    <property type="match status" value="1"/>
</dbReference>
<dbReference type="PANTHER" id="PTHR11956">
    <property type="entry name" value="ARGINYL-TRNA SYNTHETASE"/>
    <property type="match status" value="1"/>
</dbReference>
<dbReference type="Gene3D" id="1.10.730.10">
    <property type="entry name" value="Isoleucyl-tRNA Synthetase, Domain 1"/>
    <property type="match status" value="1"/>
</dbReference>
<dbReference type="FunFam" id="1.10.730.10:FF:000006">
    <property type="entry name" value="Arginyl-tRNA synthetase 2, mitochondrial"/>
    <property type="match status" value="1"/>
</dbReference>
<feature type="short sequence motif" description="'HIGH' region" evidence="8">
    <location>
        <begin position="131"/>
        <end position="141"/>
    </location>
</feature>
<evidence type="ECO:0000313" key="13">
    <source>
        <dbReference type="Proteomes" id="UP000176834"/>
    </source>
</evidence>
<dbReference type="SMART" id="SM00836">
    <property type="entry name" value="DALR_1"/>
    <property type="match status" value="1"/>
</dbReference>
<dbReference type="InterPro" id="IPR009080">
    <property type="entry name" value="tRNAsynth_Ia_anticodon-bd"/>
</dbReference>
<evidence type="ECO:0000313" key="12">
    <source>
        <dbReference type="EMBL" id="OGN06259.1"/>
    </source>
</evidence>
<dbReference type="Proteomes" id="UP000176834">
    <property type="component" value="Unassembled WGS sequence"/>
</dbReference>
<evidence type="ECO:0000256" key="8">
    <source>
        <dbReference type="HAMAP-Rule" id="MF_00123"/>
    </source>
</evidence>